<protein>
    <recommendedName>
        <fullName evidence="1">Altered inheritance of mitochondria protein 41</fullName>
    </recommendedName>
</protein>
<dbReference type="OrthoDB" id="538640at2759"/>
<dbReference type="InterPro" id="IPR019004">
    <property type="entry name" value="YqeY/Aim41"/>
</dbReference>
<comment type="similarity">
    <text evidence="1">Belongs to the AIM41 family.</text>
</comment>
<dbReference type="GO" id="GO:0005739">
    <property type="term" value="C:mitochondrion"/>
    <property type="evidence" value="ECO:0007669"/>
    <property type="project" value="UniProtKB-SubCell"/>
</dbReference>
<dbReference type="SUPFAM" id="SSF89095">
    <property type="entry name" value="GatB/YqeY motif"/>
    <property type="match status" value="1"/>
</dbReference>
<dbReference type="Gene3D" id="1.10.1510.10">
    <property type="entry name" value="Uncharacterised protein YqeY/AIM41 PF09424, N-terminal domain"/>
    <property type="match status" value="1"/>
</dbReference>
<dbReference type="EMBL" id="ML995808">
    <property type="protein sequence ID" value="KAF2774412.1"/>
    <property type="molecule type" value="Genomic_DNA"/>
</dbReference>
<keyword evidence="1" id="KW-0496">Mitochondrion</keyword>
<accession>A0A6G1LPI1</accession>
<dbReference type="InterPro" id="IPR042184">
    <property type="entry name" value="YqeY/Aim41_N"/>
</dbReference>
<dbReference type="InterPro" id="IPR003789">
    <property type="entry name" value="Asn/Gln_tRNA_amidoTrase-B-like"/>
</dbReference>
<evidence type="ECO:0000313" key="3">
    <source>
        <dbReference type="Proteomes" id="UP000799436"/>
    </source>
</evidence>
<name>A0A6G1LPI1_9PEZI</name>
<organism evidence="2 3">
    <name type="scientific">Teratosphaeria nubilosa</name>
    <dbReference type="NCBI Taxonomy" id="161662"/>
    <lineage>
        <taxon>Eukaryota</taxon>
        <taxon>Fungi</taxon>
        <taxon>Dikarya</taxon>
        <taxon>Ascomycota</taxon>
        <taxon>Pezizomycotina</taxon>
        <taxon>Dothideomycetes</taxon>
        <taxon>Dothideomycetidae</taxon>
        <taxon>Mycosphaerellales</taxon>
        <taxon>Teratosphaeriaceae</taxon>
        <taxon>Teratosphaeria</taxon>
    </lineage>
</organism>
<dbReference type="PANTHER" id="PTHR28055">
    <property type="entry name" value="ALTERED INHERITANCE OF MITOCHONDRIA PROTEIN 41, MITOCHONDRIAL"/>
    <property type="match status" value="1"/>
</dbReference>
<dbReference type="Pfam" id="PF09424">
    <property type="entry name" value="YqeY"/>
    <property type="match status" value="1"/>
</dbReference>
<dbReference type="Proteomes" id="UP000799436">
    <property type="component" value="Unassembled WGS sequence"/>
</dbReference>
<dbReference type="AlphaFoldDB" id="A0A6G1LPI1"/>
<keyword evidence="3" id="KW-1185">Reference proteome</keyword>
<gene>
    <name evidence="1" type="primary">AIM41</name>
    <name evidence="2" type="ORF">EJ03DRAFT_303998</name>
</gene>
<reference evidence="2" key="1">
    <citation type="journal article" date="2020" name="Stud. Mycol.">
        <title>101 Dothideomycetes genomes: a test case for predicting lifestyles and emergence of pathogens.</title>
        <authorList>
            <person name="Haridas S."/>
            <person name="Albert R."/>
            <person name="Binder M."/>
            <person name="Bloem J."/>
            <person name="Labutti K."/>
            <person name="Salamov A."/>
            <person name="Andreopoulos B."/>
            <person name="Baker S."/>
            <person name="Barry K."/>
            <person name="Bills G."/>
            <person name="Bluhm B."/>
            <person name="Cannon C."/>
            <person name="Castanera R."/>
            <person name="Culley D."/>
            <person name="Daum C."/>
            <person name="Ezra D."/>
            <person name="Gonzalez J."/>
            <person name="Henrissat B."/>
            <person name="Kuo A."/>
            <person name="Liang C."/>
            <person name="Lipzen A."/>
            <person name="Lutzoni F."/>
            <person name="Magnuson J."/>
            <person name="Mondo S."/>
            <person name="Nolan M."/>
            <person name="Ohm R."/>
            <person name="Pangilinan J."/>
            <person name="Park H.-J."/>
            <person name="Ramirez L."/>
            <person name="Alfaro M."/>
            <person name="Sun H."/>
            <person name="Tritt A."/>
            <person name="Yoshinaga Y."/>
            <person name="Zwiers L.-H."/>
            <person name="Turgeon B."/>
            <person name="Goodwin S."/>
            <person name="Spatafora J."/>
            <person name="Crous P."/>
            <person name="Grigoriev I."/>
        </authorList>
    </citation>
    <scope>NUCLEOTIDE SEQUENCE</scope>
    <source>
        <strain evidence="2">CBS 116005</strain>
    </source>
</reference>
<evidence type="ECO:0000256" key="1">
    <source>
        <dbReference type="RuleBase" id="RU365099"/>
    </source>
</evidence>
<dbReference type="PANTHER" id="PTHR28055:SF1">
    <property type="entry name" value="ALTERED INHERITANCE OF MITOCHONDRIA PROTEIN 41, MITOCHONDRIAL"/>
    <property type="match status" value="1"/>
</dbReference>
<dbReference type="GO" id="GO:0016884">
    <property type="term" value="F:carbon-nitrogen ligase activity, with glutamine as amido-N-donor"/>
    <property type="evidence" value="ECO:0007669"/>
    <property type="project" value="UniProtKB-UniRule"/>
</dbReference>
<proteinExistence type="inferred from homology"/>
<evidence type="ECO:0000313" key="2">
    <source>
        <dbReference type="EMBL" id="KAF2774412.1"/>
    </source>
</evidence>
<sequence>MASIASRSLLRTLSKPRSSHICLQCCRYASETSPAPPLLLKLRQDLKTAMKEKDTNRLNVLRSLLAEVINQTKTSSPITTDMQLLSLLRKRAAASKAASGEFKAAGREDLVEREQSQARIIEDYAGSVETLTESDVREAVGRVVEEVKAVATGKVNMGDVLKRLLGPGGSLDGKPVEKSQVAKVVKEVLGQ</sequence>
<comment type="subcellular location">
    <subcellularLocation>
        <location evidence="1">Mitochondrion</location>
    </subcellularLocation>
</comment>